<dbReference type="Proteomes" id="UP001374535">
    <property type="component" value="Chromosome 5"/>
</dbReference>
<dbReference type="InterPro" id="IPR001584">
    <property type="entry name" value="Integrase_cat-core"/>
</dbReference>
<dbReference type="GO" id="GO:0016787">
    <property type="term" value="F:hydrolase activity"/>
    <property type="evidence" value="ECO:0007669"/>
    <property type="project" value="UniProtKB-KW"/>
</dbReference>
<dbReference type="GO" id="GO:0046872">
    <property type="term" value="F:metal ion binding"/>
    <property type="evidence" value="ECO:0007669"/>
    <property type="project" value="UniProtKB-KW"/>
</dbReference>
<sequence length="917" mass="105529">MTIARGKKSGTLYKTEGACHLIAVAMNENPNLWHRRLGHMSEKGMRIMHSKGKLPSLQSLEFDMCEDCILGKQKRVSFQRSGRIPKKERLELVHSDVWGPTTVSSIGGKRYFVTFIDDHSRKVWTYFLKNKSEVFEAFKIWKAMVENETGLKIKKLRSDNGGEYEDTRFKKFCYEHGIRMERTVPGTPQHNGVAERMNRTLTERARSLRLQSGLPKQFWAEAVNTATYLINRGPSVPLEHKIPEEVWSGKEIKLSHLKIFGCVAYVHISDQGRNKLDPKSKKCTFIGYGEDEFGYRLWDNENQKMIRSRDVIFNEKVMYKDRNNTCNNNLEQSRPVYVEMDDVIETPVIETPQSEESCENNDNEELDAPELSIPAPILRRSSRPHVPNRKYLNYILLTDEGEPESYEEACQMTNASKWELAMKDEMKSLMSNQTWELVELPVGKKALHNKWVYRVKEDHDGSKRYKARLVVKGFQQKEGVDYTEIFAPVVKLNTIRSVLSIVASEGLYLEQLDVKTAFLHGDLDEEIYMHQPEGFLEERKRNMVCRLKKSLYGLKQAPRQWYKKFESFMHKEGFQKCNADHCCFFKKYKSSYIILLLYVDDMLVAGLDMDEIKSLKQQLSKEFDMKDLGPAKRILGMQITRDKQKCILQLSQTEYINRVLQRFNMRDAKAVSTPLASHFHLSKEQSPQTEKEKESMAEIPYASAIGSLMYAMVCTRPDIGHAVGVVSRFMSNPGKAHWEAVKWILRYLRGTIEKCLYFSKGELKVQGYVDADFGGEVDHRRSTTGYIFTVGTTAVSWMSQVQKIVALSTTEAEYVAVTEASKELIWLQGLLTELGFIQEMSVLHSDSQSAIHLAKNSTFHSRTKHIDVRYHFIRSLLEDGVLTLRKILGSKNPADMLTKVVTIDKLKLCSTSVGLLQ</sequence>
<proteinExistence type="predicted"/>
<dbReference type="PROSITE" id="PS50994">
    <property type="entry name" value="INTEGRASE"/>
    <property type="match status" value="1"/>
</dbReference>
<keyword evidence="2" id="KW-0378">Hydrolase</keyword>
<dbReference type="PANTHER" id="PTHR42648">
    <property type="entry name" value="TRANSPOSASE, PUTATIVE-RELATED"/>
    <property type="match status" value="1"/>
</dbReference>
<dbReference type="Gene3D" id="3.30.420.10">
    <property type="entry name" value="Ribonuclease H-like superfamily/Ribonuclease H"/>
    <property type="match status" value="1"/>
</dbReference>
<dbReference type="InterPro" id="IPR039537">
    <property type="entry name" value="Retrotran_Ty1/copia-like"/>
</dbReference>
<evidence type="ECO:0000256" key="2">
    <source>
        <dbReference type="ARBA" id="ARBA00022801"/>
    </source>
</evidence>
<dbReference type="Pfam" id="PF25597">
    <property type="entry name" value="SH3_retrovirus"/>
    <property type="match status" value="1"/>
</dbReference>
<dbReference type="EMBL" id="CP144693">
    <property type="protein sequence ID" value="WVY99473.1"/>
    <property type="molecule type" value="Genomic_DNA"/>
</dbReference>
<reference evidence="4" key="2">
    <citation type="submission" date="2024-01" db="EMBL/GenBank/DDBJ databases">
        <authorList>
            <person name="Junaid A."/>
            <person name="Bhatia S."/>
        </authorList>
    </citation>
    <scope>NUCLEOTIDE SEQUENCE</scope>
    <source>
        <strain evidence="4">Urdbean</strain>
        <tissue evidence="4">Leaf</tissue>
    </source>
</reference>
<dbReference type="SUPFAM" id="SSF53098">
    <property type="entry name" value="Ribonuclease H-like"/>
    <property type="match status" value="1"/>
</dbReference>
<gene>
    <name evidence="5" type="ORF">V8G54_015558</name>
    <name evidence="4" type="ORF">V8G54_025543</name>
</gene>
<keyword evidence="6" id="KW-1185">Reference proteome</keyword>
<reference evidence="4 6" key="1">
    <citation type="journal article" date="2023" name="Life. Sci Alliance">
        <title>Evolutionary insights into 3D genome organization and epigenetic landscape of Vigna mungo.</title>
        <authorList>
            <person name="Junaid A."/>
            <person name="Singh B."/>
            <person name="Bhatia S."/>
        </authorList>
    </citation>
    <scope>NUCLEOTIDE SEQUENCE [LARGE SCALE GENOMIC DNA]</scope>
    <source>
        <strain evidence="4">Urdbean</strain>
    </source>
</reference>
<dbReference type="Pfam" id="PF00665">
    <property type="entry name" value="rve"/>
    <property type="match status" value="1"/>
</dbReference>
<name>A0AAQ3MYI5_VIGMU</name>
<dbReference type="CDD" id="cd09272">
    <property type="entry name" value="RNase_HI_RT_Ty1"/>
    <property type="match status" value="1"/>
</dbReference>
<evidence type="ECO:0000259" key="3">
    <source>
        <dbReference type="PROSITE" id="PS50994"/>
    </source>
</evidence>
<dbReference type="Pfam" id="PF07727">
    <property type="entry name" value="RVT_2"/>
    <property type="match status" value="1"/>
</dbReference>
<accession>A0AAQ3MYI5</accession>
<protein>
    <recommendedName>
        <fullName evidence="3">Integrase catalytic domain-containing protein</fullName>
    </recommendedName>
</protein>
<organism evidence="4 6">
    <name type="scientific">Vigna mungo</name>
    <name type="common">Black gram</name>
    <name type="synonym">Phaseolus mungo</name>
    <dbReference type="NCBI Taxonomy" id="3915"/>
    <lineage>
        <taxon>Eukaryota</taxon>
        <taxon>Viridiplantae</taxon>
        <taxon>Streptophyta</taxon>
        <taxon>Embryophyta</taxon>
        <taxon>Tracheophyta</taxon>
        <taxon>Spermatophyta</taxon>
        <taxon>Magnoliopsida</taxon>
        <taxon>eudicotyledons</taxon>
        <taxon>Gunneridae</taxon>
        <taxon>Pentapetalae</taxon>
        <taxon>rosids</taxon>
        <taxon>fabids</taxon>
        <taxon>Fabales</taxon>
        <taxon>Fabaceae</taxon>
        <taxon>Papilionoideae</taxon>
        <taxon>50 kb inversion clade</taxon>
        <taxon>NPAAA clade</taxon>
        <taxon>indigoferoid/millettioid clade</taxon>
        <taxon>Phaseoleae</taxon>
        <taxon>Vigna</taxon>
    </lineage>
</organism>
<dbReference type="InterPro" id="IPR025724">
    <property type="entry name" value="GAG-pre-integrase_dom"/>
</dbReference>
<dbReference type="PANTHER" id="PTHR42648:SF28">
    <property type="entry name" value="TRANSPOSON-ENCODED PROTEIN WITH RIBONUCLEASE H-LIKE AND RETROVIRUS ZINC FINGER-LIKE DOMAINS"/>
    <property type="match status" value="1"/>
</dbReference>
<evidence type="ECO:0000313" key="6">
    <source>
        <dbReference type="Proteomes" id="UP001374535"/>
    </source>
</evidence>
<dbReference type="InterPro" id="IPR013103">
    <property type="entry name" value="RVT_2"/>
</dbReference>
<dbReference type="Proteomes" id="UP001374535">
    <property type="component" value="Chromosome 8"/>
</dbReference>
<evidence type="ECO:0000313" key="5">
    <source>
        <dbReference type="EMBL" id="WVZ11028.1"/>
    </source>
</evidence>
<dbReference type="InterPro" id="IPR012337">
    <property type="entry name" value="RNaseH-like_sf"/>
</dbReference>
<dbReference type="GO" id="GO:0003676">
    <property type="term" value="F:nucleic acid binding"/>
    <property type="evidence" value="ECO:0007669"/>
    <property type="project" value="InterPro"/>
</dbReference>
<dbReference type="AlphaFoldDB" id="A0AAQ3MYI5"/>
<dbReference type="Pfam" id="PF13976">
    <property type="entry name" value="gag_pre-integrs"/>
    <property type="match status" value="1"/>
</dbReference>
<evidence type="ECO:0000256" key="1">
    <source>
        <dbReference type="ARBA" id="ARBA00022723"/>
    </source>
</evidence>
<dbReference type="InterPro" id="IPR036397">
    <property type="entry name" value="RNaseH_sf"/>
</dbReference>
<feature type="domain" description="Integrase catalytic" evidence="3">
    <location>
        <begin position="81"/>
        <end position="251"/>
    </location>
</feature>
<keyword evidence="1" id="KW-0479">Metal-binding</keyword>
<evidence type="ECO:0000313" key="4">
    <source>
        <dbReference type="EMBL" id="WVY99473.1"/>
    </source>
</evidence>
<dbReference type="GO" id="GO:0015074">
    <property type="term" value="P:DNA integration"/>
    <property type="evidence" value="ECO:0007669"/>
    <property type="project" value="InterPro"/>
</dbReference>
<dbReference type="SUPFAM" id="SSF56672">
    <property type="entry name" value="DNA/RNA polymerases"/>
    <property type="match status" value="1"/>
</dbReference>
<dbReference type="EMBL" id="CP144696">
    <property type="protein sequence ID" value="WVZ11028.1"/>
    <property type="molecule type" value="Genomic_DNA"/>
</dbReference>
<dbReference type="InterPro" id="IPR057670">
    <property type="entry name" value="SH3_retrovirus"/>
</dbReference>
<dbReference type="InterPro" id="IPR043502">
    <property type="entry name" value="DNA/RNA_pol_sf"/>
</dbReference>